<accession>A0ABV3Q2Y7</accession>
<dbReference type="InterPro" id="IPR025428">
    <property type="entry name" value="Spore_YhaL"/>
</dbReference>
<dbReference type="EMBL" id="JBFMIA010000004">
    <property type="protein sequence ID" value="MEW9501672.1"/>
    <property type="molecule type" value="Genomic_DNA"/>
</dbReference>
<comment type="caution">
    <text evidence="1">The sequence shown here is derived from an EMBL/GenBank/DDBJ whole genome shotgun (WGS) entry which is preliminary data.</text>
</comment>
<gene>
    <name evidence="1" type="ORF">AB1471_07640</name>
</gene>
<reference evidence="1 2" key="1">
    <citation type="journal article" date="1979" name="Int. J. Syst. Evol. Microbiol.">
        <title>Bacillus globisporus subsp. marinus subsp. nov.</title>
        <authorList>
            <person name="Liu H."/>
        </authorList>
    </citation>
    <scope>NUCLEOTIDE SEQUENCE [LARGE SCALE GENOMIC DNA]</scope>
    <source>
        <strain evidence="1 2">DSM 1297</strain>
    </source>
</reference>
<organism evidence="1 2">
    <name type="scientific">Jeotgalibacillus marinus</name>
    <dbReference type="NCBI Taxonomy" id="86667"/>
    <lineage>
        <taxon>Bacteria</taxon>
        <taxon>Bacillati</taxon>
        <taxon>Bacillota</taxon>
        <taxon>Bacilli</taxon>
        <taxon>Bacillales</taxon>
        <taxon>Caryophanaceae</taxon>
        <taxon>Jeotgalibacillus</taxon>
    </lineage>
</organism>
<dbReference type="RefSeq" id="WP_367779148.1">
    <property type="nucleotide sequence ID" value="NZ_JBFMIA010000004.1"/>
</dbReference>
<keyword evidence="2" id="KW-1185">Reference proteome</keyword>
<dbReference type="Pfam" id="PF14147">
    <property type="entry name" value="Spore_YhaL"/>
    <property type="match status" value="1"/>
</dbReference>
<sequence>MFPLWIDLTIVGIVLSALMMVRAAYAEKKVENEWIEEHGQTYIKRMVDEKAKRRRGMLTREEE</sequence>
<dbReference type="Proteomes" id="UP001556040">
    <property type="component" value="Unassembled WGS sequence"/>
</dbReference>
<proteinExistence type="predicted"/>
<evidence type="ECO:0000313" key="1">
    <source>
        <dbReference type="EMBL" id="MEW9501672.1"/>
    </source>
</evidence>
<name>A0ABV3Q2Y7_9BACL</name>
<protein>
    <submittedName>
        <fullName evidence="1">Sporulation YhaL family protein</fullName>
    </submittedName>
</protein>
<evidence type="ECO:0000313" key="2">
    <source>
        <dbReference type="Proteomes" id="UP001556040"/>
    </source>
</evidence>